<evidence type="ECO:0000313" key="2">
    <source>
        <dbReference type="Proteomes" id="UP000078540"/>
    </source>
</evidence>
<evidence type="ECO:0000313" key="1">
    <source>
        <dbReference type="EMBL" id="KYM89939.1"/>
    </source>
</evidence>
<name>A0A195BU45_9HYME</name>
<dbReference type="Proteomes" id="UP000078540">
    <property type="component" value="Unassembled WGS sequence"/>
</dbReference>
<dbReference type="EMBL" id="KQ976417">
    <property type="protein sequence ID" value="KYM89939.1"/>
    <property type="molecule type" value="Genomic_DNA"/>
</dbReference>
<organism evidence="1 2">
    <name type="scientific">Atta colombica</name>
    <dbReference type="NCBI Taxonomy" id="520822"/>
    <lineage>
        <taxon>Eukaryota</taxon>
        <taxon>Metazoa</taxon>
        <taxon>Ecdysozoa</taxon>
        <taxon>Arthropoda</taxon>
        <taxon>Hexapoda</taxon>
        <taxon>Insecta</taxon>
        <taxon>Pterygota</taxon>
        <taxon>Neoptera</taxon>
        <taxon>Endopterygota</taxon>
        <taxon>Hymenoptera</taxon>
        <taxon>Apocrita</taxon>
        <taxon>Aculeata</taxon>
        <taxon>Formicoidea</taxon>
        <taxon>Formicidae</taxon>
        <taxon>Myrmicinae</taxon>
        <taxon>Atta</taxon>
    </lineage>
</organism>
<sequence>SYSLRKDYEYSNRIDSLRSFASVTFRRLEYQRPFIFIHAVISFHLFHYRGTTASIETCSISDMTSHAHAKPLSCDSAKCIEPTKMSDYWLALKNSESRPRSYVIHRVA</sequence>
<dbReference type="AlphaFoldDB" id="A0A195BU45"/>
<gene>
    <name evidence="1" type="ORF">ALC53_02251</name>
</gene>
<feature type="non-terminal residue" evidence="1">
    <location>
        <position position="1"/>
    </location>
</feature>
<keyword evidence="2" id="KW-1185">Reference proteome</keyword>
<protein>
    <submittedName>
        <fullName evidence="1">Uncharacterized protein</fullName>
    </submittedName>
</protein>
<proteinExistence type="predicted"/>
<reference evidence="1 2" key="1">
    <citation type="submission" date="2015-09" db="EMBL/GenBank/DDBJ databases">
        <title>Atta colombica WGS genome.</title>
        <authorList>
            <person name="Nygaard S."/>
            <person name="Hu H."/>
            <person name="Boomsma J."/>
            <person name="Zhang G."/>
        </authorList>
    </citation>
    <scope>NUCLEOTIDE SEQUENCE [LARGE SCALE GENOMIC DNA]</scope>
    <source>
        <strain evidence="1">Treedump-2</strain>
        <tissue evidence="1">Whole body</tissue>
    </source>
</reference>
<accession>A0A195BU45</accession>